<sequence>TTAGGRHLAIVTLPRQPPSLDKGRSLHAKGDHPFHVRNPAAASCTTPEQTTVAMRIDASPEASGPISEPVEARVQSEATGLSDKVAGFSAPKAGNMPDWQTVRRQASSRMGH</sequence>
<protein>
    <submittedName>
        <fullName evidence="2">Uncharacterized protein</fullName>
    </submittedName>
</protein>
<organism evidence="2 3">
    <name type="scientific">Batillaria attramentaria</name>
    <dbReference type="NCBI Taxonomy" id="370345"/>
    <lineage>
        <taxon>Eukaryota</taxon>
        <taxon>Metazoa</taxon>
        <taxon>Spiralia</taxon>
        <taxon>Lophotrochozoa</taxon>
        <taxon>Mollusca</taxon>
        <taxon>Gastropoda</taxon>
        <taxon>Caenogastropoda</taxon>
        <taxon>Sorbeoconcha</taxon>
        <taxon>Cerithioidea</taxon>
        <taxon>Batillariidae</taxon>
        <taxon>Batillaria</taxon>
    </lineage>
</organism>
<feature type="non-terminal residue" evidence="2">
    <location>
        <position position="1"/>
    </location>
</feature>
<feature type="compositionally biased region" description="Polar residues" evidence="1">
    <location>
        <begin position="102"/>
        <end position="112"/>
    </location>
</feature>
<dbReference type="Proteomes" id="UP001519460">
    <property type="component" value="Unassembled WGS sequence"/>
</dbReference>
<evidence type="ECO:0000313" key="3">
    <source>
        <dbReference type="Proteomes" id="UP001519460"/>
    </source>
</evidence>
<keyword evidence="3" id="KW-1185">Reference proteome</keyword>
<dbReference type="EMBL" id="JACVVK020000584">
    <property type="protein sequence ID" value="KAK7464589.1"/>
    <property type="molecule type" value="Genomic_DNA"/>
</dbReference>
<comment type="caution">
    <text evidence="2">The sequence shown here is derived from an EMBL/GenBank/DDBJ whole genome shotgun (WGS) entry which is preliminary data.</text>
</comment>
<feature type="region of interest" description="Disordered" evidence="1">
    <location>
        <begin position="57"/>
        <end position="112"/>
    </location>
</feature>
<name>A0ABD0J7I2_9CAEN</name>
<gene>
    <name evidence="2" type="ORF">BaRGS_00037868</name>
</gene>
<accession>A0ABD0J7I2</accession>
<evidence type="ECO:0000256" key="1">
    <source>
        <dbReference type="SAM" id="MobiDB-lite"/>
    </source>
</evidence>
<dbReference type="AlphaFoldDB" id="A0ABD0J7I2"/>
<evidence type="ECO:0000313" key="2">
    <source>
        <dbReference type="EMBL" id="KAK7464589.1"/>
    </source>
</evidence>
<proteinExistence type="predicted"/>
<reference evidence="2 3" key="1">
    <citation type="journal article" date="2023" name="Sci. Data">
        <title>Genome assembly of the Korean intertidal mud-creeper Batillaria attramentaria.</title>
        <authorList>
            <person name="Patra A.K."/>
            <person name="Ho P.T."/>
            <person name="Jun S."/>
            <person name="Lee S.J."/>
            <person name="Kim Y."/>
            <person name="Won Y.J."/>
        </authorList>
    </citation>
    <scope>NUCLEOTIDE SEQUENCE [LARGE SCALE GENOMIC DNA]</scope>
    <source>
        <strain evidence="2">Wonlab-2016</strain>
    </source>
</reference>